<accession>W2SY89</accession>
<reference evidence="2" key="1">
    <citation type="journal article" date="2014" name="Nat. Genet.">
        <title>Genome of the human hookworm Necator americanus.</title>
        <authorList>
            <person name="Tang Y.T."/>
            <person name="Gao X."/>
            <person name="Rosa B.A."/>
            <person name="Abubucker S."/>
            <person name="Hallsworth-Pepin K."/>
            <person name="Martin J."/>
            <person name="Tyagi R."/>
            <person name="Heizer E."/>
            <person name="Zhang X."/>
            <person name="Bhonagiri-Palsikar V."/>
            <person name="Minx P."/>
            <person name="Warren W.C."/>
            <person name="Wang Q."/>
            <person name="Zhan B."/>
            <person name="Hotez P.J."/>
            <person name="Sternberg P.W."/>
            <person name="Dougall A."/>
            <person name="Gaze S.T."/>
            <person name="Mulvenna J."/>
            <person name="Sotillo J."/>
            <person name="Ranganathan S."/>
            <person name="Rabelo E.M."/>
            <person name="Wilson R.K."/>
            <person name="Felgner P.L."/>
            <person name="Bethony J."/>
            <person name="Hawdon J.M."/>
            <person name="Gasser R.B."/>
            <person name="Loukas A."/>
            <person name="Mitreva M."/>
        </authorList>
    </citation>
    <scope>NUCLEOTIDE SEQUENCE [LARGE SCALE GENOMIC DNA]</scope>
</reference>
<proteinExistence type="predicted"/>
<dbReference type="EMBL" id="KI660355">
    <property type="protein sequence ID" value="ETN74508.1"/>
    <property type="molecule type" value="Genomic_DNA"/>
</dbReference>
<organism evidence="1 2">
    <name type="scientific">Necator americanus</name>
    <name type="common">Human hookworm</name>
    <dbReference type="NCBI Taxonomy" id="51031"/>
    <lineage>
        <taxon>Eukaryota</taxon>
        <taxon>Metazoa</taxon>
        <taxon>Ecdysozoa</taxon>
        <taxon>Nematoda</taxon>
        <taxon>Chromadorea</taxon>
        <taxon>Rhabditida</taxon>
        <taxon>Rhabditina</taxon>
        <taxon>Rhabditomorpha</taxon>
        <taxon>Strongyloidea</taxon>
        <taxon>Ancylostomatidae</taxon>
        <taxon>Bunostominae</taxon>
        <taxon>Necator</taxon>
    </lineage>
</organism>
<evidence type="ECO:0000313" key="2">
    <source>
        <dbReference type="Proteomes" id="UP000053676"/>
    </source>
</evidence>
<name>W2SY89_NECAM</name>
<dbReference type="AlphaFoldDB" id="W2SY89"/>
<dbReference type="KEGG" id="nai:NECAME_03994"/>
<evidence type="ECO:0000313" key="1">
    <source>
        <dbReference type="EMBL" id="ETN74508.1"/>
    </source>
</evidence>
<sequence>MTQHQCVVLMECNETRRWNETVGEKELGQPLWYAIRSSVGGTRRQCTEHGWVRVVVEEEEELGGSCNKVTHT</sequence>
<protein>
    <submittedName>
        <fullName evidence="1">Uncharacterized protein</fullName>
    </submittedName>
</protein>
<gene>
    <name evidence="1" type="ORF">NECAME_03994</name>
</gene>
<keyword evidence="2" id="KW-1185">Reference proteome</keyword>
<dbReference type="Proteomes" id="UP000053676">
    <property type="component" value="Unassembled WGS sequence"/>
</dbReference>